<evidence type="ECO:0000313" key="1">
    <source>
        <dbReference type="EMBL" id="UUY05681.1"/>
    </source>
</evidence>
<dbReference type="InterPro" id="IPR050793">
    <property type="entry name" value="CMP-NeuNAc_synthase"/>
</dbReference>
<dbReference type="InterPro" id="IPR029044">
    <property type="entry name" value="Nucleotide-diphossugar_trans"/>
</dbReference>
<protein>
    <submittedName>
        <fullName evidence="1">Acylneuraminate cytidylyltransferase family protein</fullName>
    </submittedName>
</protein>
<dbReference type="Proteomes" id="UP001058860">
    <property type="component" value="Chromosome"/>
</dbReference>
<dbReference type="Gene3D" id="3.90.550.10">
    <property type="entry name" value="Spore Coat Polysaccharide Biosynthesis Protein SpsA, Chain A"/>
    <property type="match status" value="1"/>
</dbReference>
<accession>A0ABY5PM32</accession>
<proteinExistence type="predicted"/>
<keyword evidence="1" id="KW-0548">Nucleotidyltransferase</keyword>
<dbReference type="InterPro" id="IPR003329">
    <property type="entry name" value="Cytidylyl_trans"/>
</dbReference>
<sequence>MSQVALIPARAGSERVAGKNIRPLAGHPLLAHTIAQAQAAGCFDAIVVSTDSEEIAEVARAYGAEVPALRPPELATSTSPDVEWVLHVLDTLAAGGRTFELYALLRPTSPFRAPGSIRAAVAMLRDADPPAESLRAVTRVREHPAKMWRLEGDRARPLLPSPVGEVPLHSRQYQALPEIYVQDSSLEVSWTRVARDGGGISGAEVLAWVSQGHEGFSIDYPDDWEAAERLVEAGAVEVVLA</sequence>
<dbReference type="SUPFAM" id="SSF53448">
    <property type="entry name" value="Nucleotide-diphospho-sugar transferases"/>
    <property type="match status" value="1"/>
</dbReference>
<name>A0ABY5PM32_9ACTN</name>
<evidence type="ECO:0000313" key="2">
    <source>
        <dbReference type="Proteomes" id="UP001058860"/>
    </source>
</evidence>
<dbReference type="RefSeq" id="WP_353866126.1">
    <property type="nucleotide sequence ID" value="NZ_CP088295.1"/>
</dbReference>
<dbReference type="CDD" id="cd02513">
    <property type="entry name" value="CMP-NeuAc_Synthase"/>
    <property type="match status" value="1"/>
</dbReference>
<reference evidence="2" key="1">
    <citation type="submission" date="2021-11" db="EMBL/GenBank/DDBJ databases">
        <title>Cultivation dependent microbiological survey of springs from the worlds oldest radium mine currently devoted to the extraction of radon-saturated water.</title>
        <authorList>
            <person name="Kapinusova G."/>
            <person name="Smrhova T."/>
            <person name="Strejcek M."/>
            <person name="Suman J."/>
            <person name="Jani K."/>
            <person name="Pajer P."/>
            <person name="Uhlik O."/>
        </authorList>
    </citation>
    <scope>NUCLEOTIDE SEQUENCE [LARGE SCALE GENOMIC DNA]</scope>
    <source>
        <strain evidence="2">J379</strain>
    </source>
</reference>
<gene>
    <name evidence="1" type="ORF">LRS13_09225</name>
</gene>
<dbReference type="PANTHER" id="PTHR21485:SF6">
    <property type="entry name" value="N-ACYLNEURAMINATE CYTIDYLYLTRANSFERASE-RELATED"/>
    <property type="match status" value="1"/>
</dbReference>
<dbReference type="PANTHER" id="PTHR21485">
    <property type="entry name" value="HAD SUPERFAMILY MEMBERS CMAS AND KDSC"/>
    <property type="match status" value="1"/>
</dbReference>
<dbReference type="Pfam" id="PF02348">
    <property type="entry name" value="CTP_transf_3"/>
    <property type="match status" value="1"/>
</dbReference>
<keyword evidence="1" id="KW-0808">Transferase</keyword>
<dbReference type="GO" id="GO:0016779">
    <property type="term" value="F:nucleotidyltransferase activity"/>
    <property type="evidence" value="ECO:0007669"/>
    <property type="project" value="UniProtKB-KW"/>
</dbReference>
<keyword evidence="2" id="KW-1185">Reference proteome</keyword>
<dbReference type="EMBL" id="CP088295">
    <property type="protein sequence ID" value="UUY05681.1"/>
    <property type="molecule type" value="Genomic_DNA"/>
</dbReference>
<organism evidence="1 2">
    <name type="scientific">Svornostia abyssi</name>
    <dbReference type="NCBI Taxonomy" id="2898438"/>
    <lineage>
        <taxon>Bacteria</taxon>
        <taxon>Bacillati</taxon>
        <taxon>Actinomycetota</taxon>
        <taxon>Thermoleophilia</taxon>
        <taxon>Solirubrobacterales</taxon>
        <taxon>Baekduiaceae</taxon>
        <taxon>Svornostia</taxon>
    </lineage>
</organism>